<dbReference type="Gene3D" id="3.40.1400.10">
    <property type="entry name" value="Sugar-phosphate isomerase, RpiB/LacA/LacB"/>
    <property type="match status" value="1"/>
</dbReference>
<evidence type="ECO:0000313" key="4">
    <source>
        <dbReference type="Proteomes" id="UP001199469"/>
    </source>
</evidence>
<dbReference type="Pfam" id="PF02502">
    <property type="entry name" value="LacAB_rpiB"/>
    <property type="match status" value="1"/>
</dbReference>
<dbReference type="PANTHER" id="PTHR43732:SF1">
    <property type="entry name" value="RIBOSE 5-PHOSPHATE ISOMERASE"/>
    <property type="match status" value="1"/>
</dbReference>
<evidence type="ECO:0000256" key="1">
    <source>
        <dbReference type="ARBA" id="ARBA00008754"/>
    </source>
</evidence>
<protein>
    <submittedName>
        <fullName evidence="3">Ribose-5-phosphate isomerase</fullName>
        <ecNumber evidence="3">5.3.1.6</ecNumber>
    </submittedName>
</protein>
<dbReference type="InterPro" id="IPR011860">
    <property type="entry name" value="Rib-5-P_Isoase_Actino"/>
</dbReference>
<dbReference type="InterPro" id="IPR036569">
    <property type="entry name" value="RpiB_LacA_LacB_sf"/>
</dbReference>
<dbReference type="NCBIfam" id="NF004051">
    <property type="entry name" value="PRK05571.1"/>
    <property type="match status" value="1"/>
</dbReference>
<dbReference type="PIRSF" id="PIRSF005384">
    <property type="entry name" value="RpiB_LacA_B"/>
    <property type="match status" value="1"/>
</dbReference>
<evidence type="ECO:0000313" key="3">
    <source>
        <dbReference type="EMBL" id="MCD2198157.1"/>
    </source>
</evidence>
<dbReference type="NCBIfam" id="TIGR00689">
    <property type="entry name" value="rpiB_lacA_lacB"/>
    <property type="match status" value="1"/>
</dbReference>
<dbReference type="InterPro" id="IPR003500">
    <property type="entry name" value="RpiB_LacA_LacB"/>
</dbReference>
<dbReference type="InterPro" id="IPR051812">
    <property type="entry name" value="SPI_LacAB/RpiB"/>
</dbReference>
<dbReference type="EMBL" id="JAJNDB010000011">
    <property type="protein sequence ID" value="MCD2198157.1"/>
    <property type="molecule type" value="Genomic_DNA"/>
</dbReference>
<keyword evidence="2 3" id="KW-0413">Isomerase</keyword>
<dbReference type="EC" id="5.3.1.6" evidence="3"/>
<proteinExistence type="inferred from homology"/>
<comment type="caution">
    <text evidence="3">The sequence shown here is derived from an EMBL/GenBank/DDBJ whole genome shotgun (WGS) entry which is preliminary data.</text>
</comment>
<dbReference type="CDD" id="cd00133">
    <property type="entry name" value="PTS_IIB"/>
    <property type="match status" value="1"/>
</dbReference>
<dbReference type="PANTHER" id="PTHR43732">
    <property type="entry name" value="RIBOSE 5-PHOSPHATE ISOMERASE-RELATED"/>
    <property type="match status" value="1"/>
</dbReference>
<comment type="similarity">
    <text evidence="1">Belongs to the LacAB/RpiB family.</text>
</comment>
<evidence type="ECO:0000256" key="2">
    <source>
        <dbReference type="ARBA" id="ARBA00023235"/>
    </source>
</evidence>
<dbReference type="GO" id="GO:0004751">
    <property type="term" value="F:ribose-5-phosphate isomerase activity"/>
    <property type="evidence" value="ECO:0007669"/>
    <property type="project" value="UniProtKB-EC"/>
</dbReference>
<name>A0ABS8PJP8_9PSEU</name>
<accession>A0ABS8PJP8</accession>
<reference evidence="3 4" key="1">
    <citation type="submission" date="2021-11" db="EMBL/GenBank/DDBJ databases">
        <title>Draft genome sequence of Actinomycetospora sp. SF1 isolated from the rhizosphere soil.</title>
        <authorList>
            <person name="Duangmal K."/>
            <person name="Chantavorakit T."/>
        </authorList>
    </citation>
    <scope>NUCLEOTIDE SEQUENCE [LARGE SCALE GENOMIC DNA]</scope>
    <source>
        <strain evidence="3 4">TBRC 5722</strain>
    </source>
</reference>
<dbReference type="Proteomes" id="UP001199469">
    <property type="component" value="Unassembled WGS sequence"/>
</dbReference>
<dbReference type="SUPFAM" id="SSF89623">
    <property type="entry name" value="Ribose/Galactose isomerase RpiB/AlsB"/>
    <property type="match status" value="1"/>
</dbReference>
<dbReference type="NCBIfam" id="TIGR02133">
    <property type="entry name" value="RPI_actino"/>
    <property type="match status" value="1"/>
</dbReference>
<keyword evidence="4" id="KW-1185">Reference proteome</keyword>
<sequence length="165" mass="17362">MTEKLRIAVAADNAGVALKDALAAMLREDHRVTEVTDFGVPDATDDRAYPLLGLAAARAVADGEADRAVLVCGTGIGMQISANKVEGIRATVAHDSYSAERSIKSNDCQVLCLGGRVIGPELAKKIVAEWLGYEFDPDSASATKLGHITAFEHDHQLPTTADAAC</sequence>
<gene>
    <name evidence="3" type="ORF">LQ327_32785</name>
</gene>
<organism evidence="3 4">
    <name type="scientific">Actinomycetospora endophytica</name>
    <dbReference type="NCBI Taxonomy" id="2291215"/>
    <lineage>
        <taxon>Bacteria</taxon>
        <taxon>Bacillati</taxon>
        <taxon>Actinomycetota</taxon>
        <taxon>Actinomycetes</taxon>
        <taxon>Pseudonocardiales</taxon>
        <taxon>Pseudonocardiaceae</taxon>
        <taxon>Actinomycetospora</taxon>
    </lineage>
</organism>